<dbReference type="Proteomes" id="UP000186666">
    <property type="component" value="Unassembled WGS sequence"/>
</dbReference>
<keyword evidence="4" id="KW-0472">Membrane</keyword>
<dbReference type="RefSeq" id="WP_068592512.1">
    <property type="nucleotide sequence ID" value="NZ_FTNK01000017.1"/>
</dbReference>
<dbReference type="PROSITE" id="PS00041">
    <property type="entry name" value="HTH_ARAC_FAMILY_1"/>
    <property type="match status" value="1"/>
</dbReference>
<evidence type="ECO:0000256" key="4">
    <source>
        <dbReference type="SAM" id="Phobius"/>
    </source>
</evidence>
<keyword evidence="4" id="KW-0812">Transmembrane</keyword>
<dbReference type="InterPro" id="IPR009057">
    <property type="entry name" value="Homeodomain-like_sf"/>
</dbReference>
<proteinExistence type="predicted"/>
<evidence type="ECO:0000256" key="3">
    <source>
        <dbReference type="ARBA" id="ARBA00023163"/>
    </source>
</evidence>
<gene>
    <name evidence="6" type="ORF">SAMN05421578_11786</name>
</gene>
<feature type="transmembrane region" description="Helical" evidence="4">
    <location>
        <begin position="14"/>
        <end position="37"/>
    </location>
</feature>
<reference evidence="6 7" key="1">
    <citation type="submission" date="2017-01" db="EMBL/GenBank/DDBJ databases">
        <authorList>
            <person name="Varghese N."/>
            <person name="Submissions S."/>
        </authorList>
    </citation>
    <scope>NUCLEOTIDE SEQUENCE [LARGE SCALE GENOMIC DNA]</scope>
    <source>
        <strain evidence="6 7">ATCC 23464</strain>
    </source>
</reference>
<dbReference type="Pfam" id="PF12833">
    <property type="entry name" value="HTH_18"/>
    <property type="match status" value="1"/>
</dbReference>
<sequence length="787" mass="90132">MEVFRVSSSIYKKLFISFIVTITTLILLLSSILYYNYSSSSITMLKELKAEILHKTSYSAIYMDSLANKFCQSLFLNNSIIAFANSNHNDILITSKAIQTLSSLSSPNTYIKSAYIYNRKIDTFISTPSNTFYNSSDFFDKEIIQMLNETESYSFPTLYPIPRTAANPVGANQPFSNVYTYVLFDTNNDNWKNFNNAIILNVDADWLRTMISSIDKMDNDGSEFLVANESGVIVNHSSPDQFLKNIADQGYFQKISSSTSSSGTFIENLDGKKYFISYVLSEELGWTFISMTPYKSVFAPIQRNGTITIVFCMVVLLLGLFYAYLASKKLYRPIGALTNDIKQKLNPDTRSDKGMDEMAFIKNAFKGILDKTVDLENMKRNNALLLKNEYLKNVLNGQVSPPQGQLPADRKEFDLDLNFNHELFMYVLKLDYYRDFIEKFSETDRSLYKYAIANIAKEITAKYFNNETIDTAPDQLVILADINSFEGNMDELYASFHTLVAQIQNYIKQSLKLSVTGTLGYKIETPEQLKSVYTKTLHLSMYRIKYGHSSIITPSILQDVESGSNFKFPTSKEKQLINELMLGHGNEAKDTYREIIKKIECTNTDNILTSVIYLFSSIFNSLNQIVADAPSQFNDMTIQILHKVTGLETLDEMQEAFFEMIDKVIEIKNSSKDRKKTEIVTRTIEYIQENYRDKNLSLNSCAEMLSLSSVYLGKIFKNSTGKSVAEYITLIRMENLKYYLEQNNMPINDILDLCGIEKSNYFYTTFKKYFGVSLSEYKLTILKNREE</sequence>
<name>A0ABY1KB27_9BACL</name>
<dbReference type="EMBL" id="FTNK01000017">
    <property type="protein sequence ID" value="SIR53353.1"/>
    <property type="molecule type" value="Genomic_DNA"/>
</dbReference>
<evidence type="ECO:0000256" key="1">
    <source>
        <dbReference type="ARBA" id="ARBA00023015"/>
    </source>
</evidence>
<dbReference type="SMART" id="SM00342">
    <property type="entry name" value="HTH_ARAC"/>
    <property type="match status" value="1"/>
</dbReference>
<keyword evidence="2" id="KW-0238">DNA-binding</keyword>
<comment type="caution">
    <text evidence="6">The sequence shown here is derived from an EMBL/GenBank/DDBJ whole genome shotgun (WGS) entry which is preliminary data.</text>
</comment>
<keyword evidence="7" id="KW-1185">Reference proteome</keyword>
<dbReference type="PROSITE" id="PS01124">
    <property type="entry name" value="HTH_ARAC_FAMILY_2"/>
    <property type="match status" value="1"/>
</dbReference>
<dbReference type="InterPro" id="IPR018062">
    <property type="entry name" value="HTH_AraC-typ_CS"/>
</dbReference>
<feature type="domain" description="HTH araC/xylS-type" evidence="5">
    <location>
        <begin position="681"/>
        <end position="780"/>
    </location>
</feature>
<organism evidence="6 7">
    <name type="scientific">Paenibacillus macquariensis</name>
    <dbReference type="NCBI Taxonomy" id="948756"/>
    <lineage>
        <taxon>Bacteria</taxon>
        <taxon>Bacillati</taxon>
        <taxon>Bacillota</taxon>
        <taxon>Bacilli</taxon>
        <taxon>Bacillales</taxon>
        <taxon>Paenibacillaceae</taxon>
        <taxon>Paenibacillus</taxon>
    </lineage>
</organism>
<protein>
    <submittedName>
        <fullName evidence="6">Cache domain-containing protein</fullName>
    </submittedName>
</protein>
<evidence type="ECO:0000313" key="6">
    <source>
        <dbReference type="EMBL" id="SIR53353.1"/>
    </source>
</evidence>
<dbReference type="Gene3D" id="1.10.10.60">
    <property type="entry name" value="Homeodomain-like"/>
    <property type="match status" value="2"/>
</dbReference>
<keyword evidence="3" id="KW-0804">Transcription</keyword>
<keyword evidence="1" id="KW-0805">Transcription regulation</keyword>
<dbReference type="InterPro" id="IPR018060">
    <property type="entry name" value="HTH_AraC"/>
</dbReference>
<dbReference type="PANTHER" id="PTHR43280:SF34">
    <property type="entry name" value="ARAC-FAMILY TRANSCRIPTIONAL REGULATOR"/>
    <property type="match status" value="1"/>
</dbReference>
<keyword evidence="4" id="KW-1133">Transmembrane helix</keyword>
<feature type="transmembrane region" description="Helical" evidence="4">
    <location>
        <begin position="305"/>
        <end position="325"/>
    </location>
</feature>
<evidence type="ECO:0000256" key="2">
    <source>
        <dbReference type="ARBA" id="ARBA00023125"/>
    </source>
</evidence>
<evidence type="ECO:0000259" key="5">
    <source>
        <dbReference type="PROSITE" id="PS01124"/>
    </source>
</evidence>
<dbReference type="SUPFAM" id="SSF46689">
    <property type="entry name" value="Homeodomain-like"/>
    <property type="match status" value="1"/>
</dbReference>
<dbReference type="PANTHER" id="PTHR43280">
    <property type="entry name" value="ARAC-FAMILY TRANSCRIPTIONAL REGULATOR"/>
    <property type="match status" value="1"/>
</dbReference>
<dbReference type="Gene3D" id="3.30.450.20">
    <property type="entry name" value="PAS domain"/>
    <property type="match status" value="1"/>
</dbReference>
<accession>A0ABY1KB27</accession>
<evidence type="ECO:0000313" key="7">
    <source>
        <dbReference type="Proteomes" id="UP000186666"/>
    </source>
</evidence>